<evidence type="ECO:0000256" key="8">
    <source>
        <dbReference type="ARBA" id="ARBA00022968"/>
    </source>
</evidence>
<dbReference type="OrthoDB" id="5914444at2759"/>
<sequence>EIECVINDEYSIGCRQYASEVFLPFSFIARYFEVYGKLTTQPGEEAKQRFEWTHSYSRVYHPRGKYSHHGIFMSFEHYNVEYRDRVKCITGREEVPLSTQWGPQGYFYPIQIAQYGLSHFSKHLVRSTRNASLLEDAESRDTSKWSTIGDAKVLNSKDAETGSRVIAFHSEDLGAALKVAEGVRSLLFLSFDLKVTDNASVVVSIESKSRQVYRVHYVCSESLISASGDTDVYYGIGDRSEWSHLTRDLATDLHKGLVLASGKKKARRLRLFRVNTISFVGHGFVDNVTLASSEHLSQFYAAADWLVREQDEQGGWPIPVERSLADGRLQLSRGWYSAMAQGQAISLLVRAYNRTLATHYLEAALRATKLYDVPASQGGVLASFANQYSWYEEYPTTPSCFVLNGFMYALIALYDLKQTVTDRRGSAAVRLYESGMRSLKALLPLFDTGSGSIYDLRHFTLGIAPNLARWDYHSTHINQLLLLSTVDADPILRDTASRWTSYMQGHRAPHN</sequence>
<protein>
    <recommendedName>
        <fullName evidence="6">heparosan-N-sulfate-glucuronate 5-epimerase</fullName>
        <ecNumber evidence="6">5.1.3.17</ecNumber>
    </recommendedName>
</protein>
<feature type="domain" description="D-glucuronyl C5-epimerase C-terminal" evidence="13">
    <location>
        <begin position="310"/>
        <end position="501"/>
    </location>
</feature>
<dbReference type="PANTHER" id="PTHR13174">
    <property type="entry name" value="D-GLUCURONYL C5-EPIMERASE"/>
    <property type="match status" value="1"/>
</dbReference>
<dbReference type="EMBL" id="AMQN01006038">
    <property type="status" value="NOT_ANNOTATED_CDS"/>
    <property type="molecule type" value="Genomic_DNA"/>
</dbReference>
<dbReference type="Pfam" id="PF06662">
    <property type="entry name" value="C5-epim_C"/>
    <property type="match status" value="1"/>
</dbReference>
<feature type="non-terminal residue" evidence="16">
    <location>
        <position position="1"/>
    </location>
</feature>
<organism evidence="16">
    <name type="scientific">Capitella teleta</name>
    <name type="common">Polychaete worm</name>
    <dbReference type="NCBI Taxonomy" id="283909"/>
    <lineage>
        <taxon>Eukaryota</taxon>
        <taxon>Metazoa</taxon>
        <taxon>Spiralia</taxon>
        <taxon>Lophotrochozoa</taxon>
        <taxon>Annelida</taxon>
        <taxon>Polychaeta</taxon>
        <taxon>Sedentaria</taxon>
        <taxon>Scolecida</taxon>
        <taxon>Capitellidae</taxon>
        <taxon>Capitella</taxon>
    </lineage>
</organism>
<evidence type="ECO:0000256" key="1">
    <source>
        <dbReference type="ARBA" id="ARBA00000434"/>
    </source>
</evidence>
<comment type="similarity">
    <text evidence="5">Belongs to the D-glucuronyl C5-epimerase family.</text>
</comment>
<dbReference type="EC" id="5.1.3.17" evidence="6"/>
<dbReference type="UniPathway" id="UPA00862"/>
<dbReference type="AlphaFoldDB" id="R7V3X0"/>
<evidence type="ECO:0000313" key="15">
    <source>
        <dbReference type="EMBL" id="ELT98840.1"/>
    </source>
</evidence>
<dbReference type="InterPro" id="IPR039721">
    <property type="entry name" value="C5-epimerase"/>
</dbReference>
<dbReference type="STRING" id="283909.R7V3X0"/>
<keyword evidence="8" id="KW-0735">Signal-anchor</keyword>
<evidence type="ECO:0000256" key="12">
    <source>
        <dbReference type="ARBA" id="ARBA00037847"/>
    </source>
</evidence>
<evidence type="ECO:0000256" key="3">
    <source>
        <dbReference type="ARBA" id="ARBA00004841"/>
    </source>
</evidence>
<dbReference type="GO" id="GO:0030210">
    <property type="term" value="P:heparin proteoglycan biosynthetic process"/>
    <property type="evidence" value="ECO:0007669"/>
    <property type="project" value="UniProtKB-UniPathway"/>
</dbReference>
<dbReference type="PANTHER" id="PTHR13174:SF3">
    <property type="entry name" value="D-GLUCURONYL C5-EPIMERASE"/>
    <property type="match status" value="1"/>
</dbReference>
<comment type="pathway">
    <text evidence="4">Glycan metabolism; heparan sulfate biosynthesis.</text>
</comment>
<evidence type="ECO:0000259" key="13">
    <source>
        <dbReference type="Pfam" id="PF06662"/>
    </source>
</evidence>
<feature type="domain" description="D-glucuronyl C5-epimerase beta-sandwich" evidence="14">
    <location>
        <begin position="163"/>
        <end position="282"/>
    </location>
</feature>
<keyword evidence="7" id="KW-0812">Transmembrane</keyword>
<dbReference type="EnsemblMetazoa" id="CapteT116543">
    <property type="protein sequence ID" value="CapteP116543"/>
    <property type="gene ID" value="CapteG116543"/>
</dbReference>
<dbReference type="SUPFAM" id="SSF81853">
    <property type="entry name" value="Family 10 polysaccharide lyase"/>
    <property type="match status" value="1"/>
</dbReference>
<reference evidence="17" key="3">
    <citation type="submission" date="2015-06" db="UniProtKB">
        <authorList>
            <consortium name="EnsemblMetazoa"/>
        </authorList>
    </citation>
    <scope>IDENTIFICATION</scope>
</reference>
<gene>
    <name evidence="16" type="ORF">CAPTEDRAFT_116543</name>
    <name evidence="15" type="ORF">CAPTEDRAFT_133899</name>
</gene>
<proteinExistence type="inferred from homology"/>
<dbReference type="GO" id="GO:0015012">
    <property type="term" value="P:heparan sulfate proteoglycan biosynthetic process"/>
    <property type="evidence" value="ECO:0007669"/>
    <property type="project" value="InterPro"/>
</dbReference>
<accession>R7V3X0</accession>
<evidence type="ECO:0000256" key="6">
    <source>
        <dbReference type="ARBA" id="ARBA00012087"/>
    </source>
</evidence>
<comment type="pathway">
    <text evidence="3">Glycan metabolism; heparin biosynthesis.</text>
</comment>
<dbReference type="InterPro" id="IPR059154">
    <property type="entry name" value="Glce_b_sandwich"/>
</dbReference>
<keyword evidence="11" id="KW-0413">Isomerase</keyword>
<dbReference type="EMBL" id="AMQN01010307">
    <property type="status" value="NOT_ANNOTATED_CDS"/>
    <property type="molecule type" value="Genomic_DNA"/>
</dbReference>
<keyword evidence="10" id="KW-0472">Membrane</keyword>
<reference evidence="16 18" key="2">
    <citation type="journal article" date="2013" name="Nature">
        <title>Insights into bilaterian evolution from three spiralian genomes.</title>
        <authorList>
            <person name="Simakov O."/>
            <person name="Marletaz F."/>
            <person name="Cho S.J."/>
            <person name="Edsinger-Gonzales E."/>
            <person name="Havlak P."/>
            <person name="Hellsten U."/>
            <person name="Kuo D.H."/>
            <person name="Larsson T."/>
            <person name="Lv J."/>
            <person name="Arendt D."/>
            <person name="Savage R."/>
            <person name="Osoegawa K."/>
            <person name="de Jong P."/>
            <person name="Grimwood J."/>
            <person name="Chapman J.A."/>
            <person name="Shapiro H."/>
            <person name="Aerts A."/>
            <person name="Otillar R.P."/>
            <person name="Terry A.Y."/>
            <person name="Boore J.L."/>
            <person name="Grigoriev I.V."/>
            <person name="Lindberg D.R."/>
            <person name="Seaver E.C."/>
            <person name="Weisblat D.A."/>
            <person name="Putnam N.H."/>
            <person name="Rokhsar D.S."/>
        </authorList>
    </citation>
    <scope>NUCLEOTIDE SEQUENCE</scope>
    <source>
        <strain evidence="16 18">I ESC-2004</strain>
    </source>
</reference>
<evidence type="ECO:0000313" key="17">
    <source>
        <dbReference type="EnsemblMetazoa" id="CapteP116543"/>
    </source>
</evidence>
<keyword evidence="18" id="KW-1185">Reference proteome</keyword>
<evidence type="ECO:0000313" key="18">
    <source>
        <dbReference type="Proteomes" id="UP000014760"/>
    </source>
</evidence>
<comment type="catalytic activity">
    <reaction evidence="1">
        <text>[heparosan-N-sulfate](n) = [heparan-N-sulfate](n)</text>
        <dbReference type="Rhea" id="RHEA:20197"/>
        <dbReference type="Rhea" id="RHEA-COMP:9556"/>
        <dbReference type="Rhea" id="RHEA-COMP:9557"/>
        <dbReference type="ChEBI" id="CHEBI:58041"/>
        <dbReference type="ChEBI" id="CHEBI:58287"/>
        <dbReference type="EC" id="5.1.3.17"/>
    </reaction>
</comment>
<evidence type="ECO:0000256" key="10">
    <source>
        <dbReference type="ARBA" id="ARBA00023136"/>
    </source>
</evidence>
<dbReference type="GO" id="GO:0047464">
    <property type="term" value="F:heparosan-N-sulfate-glucuronate 5-epimerase activity"/>
    <property type="evidence" value="ECO:0007669"/>
    <property type="project" value="UniProtKB-EC"/>
</dbReference>
<dbReference type="EMBL" id="KB297448">
    <property type="protein sequence ID" value="ELU10505.1"/>
    <property type="molecule type" value="Genomic_DNA"/>
</dbReference>
<reference evidence="18" key="1">
    <citation type="submission" date="2012-12" db="EMBL/GenBank/DDBJ databases">
        <authorList>
            <person name="Hellsten U."/>
            <person name="Grimwood J."/>
            <person name="Chapman J.A."/>
            <person name="Shapiro H."/>
            <person name="Aerts A."/>
            <person name="Otillar R.P."/>
            <person name="Terry A.Y."/>
            <person name="Boore J.L."/>
            <person name="Simakov O."/>
            <person name="Marletaz F."/>
            <person name="Cho S.-J."/>
            <person name="Edsinger-Gonzales E."/>
            <person name="Havlak P."/>
            <person name="Kuo D.-H."/>
            <person name="Larsson T."/>
            <person name="Lv J."/>
            <person name="Arendt D."/>
            <person name="Savage R."/>
            <person name="Osoegawa K."/>
            <person name="de Jong P."/>
            <person name="Lindberg D.R."/>
            <person name="Seaver E.C."/>
            <person name="Weisblat D.A."/>
            <person name="Putnam N.H."/>
            <person name="Grigoriev I.V."/>
            <person name="Rokhsar D.S."/>
        </authorList>
    </citation>
    <scope>NUCLEOTIDE SEQUENCE</scope>
    <source>
        <strain evidence="18">I ESC-2004</strain>
    </source>
</reference>
<evidence type="ECO:0000256" key="5">
    <source>
        <dbReference type="ARBA" id="ARBA00005584"/>
    </source>
</evidence>
<dbReference type="EnsemblMetazoa" id="CapteT133899">
    <property type="protein sequence ID" value="CapteP133899"/>
    <property type="gene ID" value="CapteG133899"/>
</dbReference>
<evidence type="ECO:0000259" key="14">
    <source>
        <dbReference type="Pfam" id="PF21174"/>
    </source>
</evidence>
<evidence type="ECO:0000256" key="4">
    <source>
        <dbReference type="ARBA" id="ARBA00005093"/>
    </source>
</evidence>
<evidence type="ECO:0000313" key="16">
    <source>
        <dbReference type="EMBL" id="ELU10505.1"/>
    </source>
</evidence>
<dbReference type="InterPro" id="IPR010598">
    <property type="entry name" value="C5-epim_C"/>
</dbReference>
<dbReference type="EMBL" id="KB307525">
    <property type="protein sequence ID" value="ELT98840.1"/>
    <property type="molecule type" value="Genomic_DNA"/>
</dbReference>
<name>R7V3X0_CAPTE</name>
<dbReference type="Proteomes" id="UP000014760">
    <property type="component" value="Unassembled WGS sequence"/>
</dbReference>
<dbReference type="GO" id="GO:0005794">
    <property type="term" value="C:Golgi apparatus"/>
    <property type="evidence" value="ECO:0007669"/>
    <property type="project" value="TreeGrafter"/>
</dbReference>
<keyword evidence="9" id="KW-1133">Transmembrane helix</keyword>
<evidence type="ECO:0000256" key="11">
    <source>
        <dbReference type="ARBA" id="ARBA00023235"/>
    </source>
</evidence>
<dbReference type="Pfam" id="PF21174">
    <property type="entry name" value="Glce_b_sandwich"/>
    <property type="match status" value="1"/>
</dbReference>
<evidence type="ECO:0000256" key="7">
    <source>
        <dbReference type="ARBA" id="ARBA00022692"/>
    </source>
</evidence>
<evidence type="ECO:0000256" key="9">
    <source>
        <dbReference type="ARBA" id="ARBA00022989"/>
    </source>
</evidence>
<dbReference type="FunCoup" id="R7V3X0">
    <property type="interactions" value="1020"/>
</dbReference>
<comment type="subcellular location">
    <subcellularLocation>
        <location evidence="12">Endomembrane system</location>
        <topology evidence="12">Single-pass membrane protein</topology>
    </subcellularLocation>
    <subcellularLocation>
        <location evidence="2">Membrane</location>
        <topology evidence="2">Single-pass type II membrane protein</topology>
    </subcellularLocation>
</comment>
<dbReference type="OMA" id="QCLINDE"/>
<dbReference type="HOGENOM" id="CLU_028636_0_0_1"/>
<evidence type="ECO:0000256" key="2">
    <source>
        <dbReference type="ARBA" id="ARBA00004606"/>
    </source>
</evidence>